<evidence type="ECO:0000256" key="1">
    <source>
        <dbReference type="SAM" id="Coils"/>
    </source>
</evidence>
<dbReference type="Gene3D" id="3.90.1580.10">
    <property type="entry name" value="paralog of FGE (formylglycine-generating enzyme)"/>
    <property type="match status" value="1"/>
</dbReference>
<dbReference type="AlphaFoldDB" id="A0A0F9QZ70"/>
<gene>
    <name evidence="4" type="ORF">LCGC14_0955960</name>
</gene>
<feature type="domain" description="PEGA" evidence="3">
    <location>
        <begin position="348"/>
        <end position="411"/>
    </location>
</feature>
<comment type="caution">
    <text evidence="4">The sequence shown here is derived from an EMBL/GenBank/DDBJ whole genome shotgun (WGS) entry which is preliminary data.</text>
</comment>
<dbReference type="InterPro" id="IPR042095">
    <property type="entry name" value="SUMF_sf"/>
</dbReference>
<dbReference type="PANTHER" id="PTHR23150:SF19">
    <property type="entry name" value="FORMYLGLYCINE-GENERATING ENZYME"/>
    <property type="match status" value="1"/>
</dbReference>
<feature type="coiled-coil region" evidence="1">
    <location>
        <begin position="48"/>
        <end position="75"/>
    </location>
</feature>
<feature type="coiled-coil region" evidence="1">
    <location>
        <begin position="133"/>
        <end position="160"/>
    </location>
</feature>
<dbReference type="InterPro" id="IPR051043">
    <property type="entry name" value="Sulfatase_Mod_Factor_Kinase"/>
</dbReference>
<dbReference type="PANTHER" id="PTHR23150">
    <property type="entry name" value="SULFATASE MODIFYING FACTOR 1, 2"/>
    <property type="match status" value="1"/>
</dbReference>
<dbReference type="EMBL" id="LAZR01003429">
    <property type="protein sequence ID" value="KKN18416.1"/>
    <property type="molecule type" value="Genomic_DNA"/>
</dbReference>
<dbReference type="InterPro" id="IPR005532">
    <property type="entry name" value="SUMF_dom"/>
</dbReference>
<dbReference type="SUPFAM" id="SSF56436">
    <property type="entry name" value="C-type lectin-like"/>
    <property type="match status" value="1"/>
</dbReference>
<protein>
    <recommendedName>
        <fullName evidence="5">PEGA domain-containing protein</fullName>
    </recommendedName>
</protein>
<dbReference type="GO" id="GO:0120147">
    <property type="term" value="F:formylglycine-generating oxidase activity"/>
    <property type="evidence" value="ECO:0007669"/>
    <property type="project" value="TreeGrafter"/>
</dbReference>
<keyword evidence="1" id="KW-0175">Coiled coil</keyword>
<evidence type="ECO:0000259" key="3">
    <source>
        <dbReference type="Pfam" id="PF08308"/>
    </source>
</evidence>
<evidence type="ECO:0000313" key="4">
    <source>
        <dbReference type="EMBL" id="KKN18416.1"/>
    </source>
</evidence>
<evidence type="ECO:0000259" key="2">
    <source>
        <dbReference type="Pfam" id="PF03781"/>
    </source>
</evidence>
<accession>A0A0F9QZ70</accession>
<reference evidence="4" key="1">
    <citation type="journal article" date="2015" name="Nature">
        <title>Complex archaea that bridge the gap between prokaryotes and eukaryotes.</title>
        <authorList>
            <person name="Spang A."/>
            <person name="Saw J.H."/>
            <person name="Jorgensen S.L."/>
            <person name="Zaremba-Niedzwiedzka K."/>
            <person name="Martijn J."/>
            <person name="Lind A.E."/>
            <person name="van Eijk R."/>
            <person name="Schleper C."/>
            <person name="Guy L."/>
            <person name="Ettema T.J."/>
        </authorList>
    </citation>
    <scope>NUCLEOTIDE SEQUENCE</scope>
</reference>
<sequence length="682" mass="76259">MRITPLSLLISASLLASSAFAQDTATVTGIDSEISVKQTEYDNSTRILEKHLKEESQLQNQLELLRSRSTELDKEKNQALDAMNEMYRRLIDDPTINISAAQSRYQKAVIDHKQNKDDISMQLAAIASHRKDIEQIRVAKHTLLNTLESLKEQLTTARVERLRNEFTREGTLEVNHTINCKRTETLAACEQRGQQMGLQKATKRFVDQIFANLTEERIVEPKRNLAGAQVQILSSHVVNSAFSGQGNYNVNLSVTMRGEVNSSRLCSLLSIDNRYCSEYGTPLTAAYQPAYNNTFTDSQLTFSNSADNSNTVSVSRLNEQPVRDYSVKPASVKKDYPSILNKKKGQSVELTLRSNVYDDEVFIDGVSFGSTRLITRLPPGIHNIEIRKLGYKPYQARVDLNKAQTINANLVKKPKSIAAPTYTREQPEVTTRQVSENVNVLNANVETPVVVIPAGKFKMGDINGNGLANERPVIEKVIANSFAMQSKEVTVGAYEKFVANTGYKTQAEKNKGCAYYLNGEPVWEANLNWRNPGFEQGSDFPAVCLTYNDAKAYAEWLSGQTGQQFRLPNEVEWEYAARAGTETEYPWGNEIGKNLANCGWCGSEWSNRRASPVGSFSPNAFGLYDTVGNVWEWTDKESGESDVAVRGGAWNFAPSLARASTRLILAPDFRSNYIGFRLVRER</sequence>
<dbReference type="InterPro" id="IPR013229">
    <property type="entry name" value="PEGA"/>
</dbReference>
<dbReference type="InterPro" id="IPR016187">
    <property type="entry name" value="CTDL_fold"/>
</dbReference>
<name>A0A0F9QZ70_9ZZZZ</name>
<evidence type="ECO:0008006" key="5">
    <source>
        <dbReference type="Google" id="ProtNLM"/>
    </source>
</evidence>
<dbReference type="Pfam" id="PF03781">
    <property type="entry name" value="FGE-sulfatase"/>
    <property type="match status" value="1"/>
</dbReference>
<organism evidence="4">
    <name type="scientific">marine sediment metagenome</name>
    <dbReference type="NCBI Taxonomy" id="412755"/>
    <lineage>
        <taxon>unclassified sequences</taxon>
        <taxon>metagenomes</taxon>
        <taxon>ecological metagenomes</taxon>
    </lineage>
</organism>
<proteinExistence type="predicted"/>
<feature type="domain" description="Sulfatase-modifying factor enzyme-like" evidence="2">
    <location>
        <begin position="449"/>
        <end position="680"/>
    </location>
</feature>
<dbReference type="Pfam" id="PF08308">
    <property type="entry name" value="PEGA"/>
    <property type="match status" value="1"/>
</dbReference>